<dbReference type="InterPro" id="IPR036679">
    <property type="entry name" value="FlgN-like_sf"/>
</dbReference>
<dbReference type="AlphaFoldDB" id="A0A537J097"/>
<dbReference type="GO" id="GO:0044780">
    <property type="term" value="P:bacterial-type flagellum assembly"/>
    <property type="evidence" value="ECO:0007669"/>
    <property type="project" value="InterPro"/>
</dbReference>
<dbReference type="Gene3D" id="1.20.58.300">
    <property type="entry name" value="FlgN-like"/>
    <property type="match status" value="1"/>
</dbReference>
<keyword evidence="1" id="KW-0969">Cilium</keyword>
<evidence type="ECO:0000313" key="2">
    <source>
        <dbReference type="Proteomes" id="UP000318834"/>
    </source>
</evidence>
<accession>A0A537J097</accession>
<dbReference type="EMBL" id="VBAP01000008">
    <property type="protein sequence ID" value="TMI76981.1"/>
    <property type="molecule type" value="Genomic_DNA"/>
</dbReference>
<organism evidence="1 2">
    <name type="scientific">Candidatus Segetimicrobium genomatis</name>
    <dbReference type="NCBI Taxonomy" id="2569760"/>
    <lineage>
        <taxon>Bacteria</taxon>
        <taxon>Bacillati</taxon>
        <taxon>Candidatus Sysuimicrobiota</taxon>
        <taxon>Candidatus Sysuimicrobiia</taxon>
        <taxon>Candidatus Sysuimicrobiales</taxon>
        <taxon>Candidatus Segetimicrobiaceae</taxon>
        <taxon>Candidatus Segetimicrobium</taxon>
    </lineage>
</organism>
<sequence length="126" mass="14033">MGSTAGQLRQILERELAVHRELLRLARSRHLLLKQGRFDEAADLAVLEAAYIVTLRDLEARRRQLRHKTSTNVPDVATFTRQIATLVRGLGAVERANRTLWSERVLAPALAAIASASTSRAQARLN</sequence>
<proteinExistence type="predicted"/>
<dbReference type="SUPFAM" id="SSF140566">
    <property type="entry name" value="FlgN-like"/>
    <property type="match status" value="1"/>
</dbReference>
<gene>
    <name evidence="1" type="ORF">E6H05_01865</name>
</gene>
<keyword evidence="1" id="KW-0966">Cell projection</keyword>
<protein>
    <submittedName>
        <fullName evidence="1">Flagellar protein FlgN</fullName>
    </submittedName>
</protein>
<name>A0A537J097_9BACT</name>
<keyword evidence="1" id="KW-0282">Flagellum</keyword>
<comment type="caution">
    <text evidence="1">The sequence shown here is derived from an EMBL/GenBank/DDBJ whole genome shotgun (WGS) entry which is preliminary data.</text>
</comment>
<dbReference type="Proteomes" id="UP000318834">
    <property type="component" value="Unassembled WGS sequence"/>
</dbReference>
<reference evidence="1 2" key="1">
    <citation type="journal article" date="2019" name="Nat. Microbiol.">
        <title>Mediterranean grassland soil C-N compound turnover is dependent on rainfall and depth, and is mediated by genomically divergent microorganisms.</title>
        <authorList>
            <person name="Diamond S."/>
            <person name="Andeer P.F."/>
            <person name="Li Z."/>
            <person name="Crits-Christoph A."/>
            <person name="Burstein D."/>
            <person name="Anantharaman K."/>
            <person name="Lane K.R."/>
            <person name="Thomas B.C."/>
            <person name="Pan C."/>
            <person name="Northen T.R."/>
            <person name="Banfield J.F."/>
        </authorList>
    </citation>
    <scope>NUCLEOTIDE SEQUENCE [LARGE SCALE GENOMIC DNA]</scope>
    <source>
        <strain evidence="1">NP_8</strain>
    </source>
</reference>
<evidence type="ECO:0000313" key="1">
    <source>
        <dbReference type="EMBL" id="TMI76981.1"/>
    </source>
</evidence>